<reference evidence="1 2" key="2">
    <citation type="submission" date="2017-10" db="EMBL/GenBank/DDBJ databases">
        <authorList>
            <person name="Banno H."/>
            <person name="Chua N.-H."/>
        </authorList>
    </citation>
    <scope>NUCLEOTIDE SEQUENCE [LARGE SCALE GENOMIC DNA]</scope>
    <source>
        <strain evidence="1 2">JK623</strain>
    </source>
</reference>
<gene>
    <name evidence="1" type="ORF">CSX02_09915</name>
</gene>
<dbReference type="Proteomes" id="UP000224563">
    <property type="component" value="Unassembled WGS sequence"/>
</dbReference>
<accession>A0A2G3E1T0</accession>
<name>A0A2G3E1T0_9FIRM</name>
<sequence>MGQDAKKQNALEKCKSYAEIYRNVTNPVVESIIEKYLEGVPIDGDKIKNLNGYLKDIMAWKTNQIDHFCTTKEKGIAYKDKKNISFQKLESIVYDYKANYKDEDYKNLFKKLVKVKGIGNVYAITIIFFLSHGEYPIYDKFADVGLYSMMTGDEEVPLRIMTDRGFDGAWSYYLEYRDALTSLFGDRWKGKDGRFVDKGLWAYGHTVKSITCKQSDGNRFYHFYKKGDDHEK</sequence>
<keyword evidence="2" id="KW-1185">Reference proteome</keyword>
<evidence type="ECO:0000313" key="1">
    <source>
        <dbReference type="EMBL" id="PHU37063.1"/>
    </source>
</evidence>
<proteinExistence type="predicted"/>
<protein>
    <recommendedName>
        <fullName evidence="3">HhH-GPD domain-containing protein</fullName>
    </recommendedName>
</protein>
<reference evidence="1 2" key="1">
    <citation type="submission" date="2017-10" db="EMBL/GenBank/DDBJ databases">
        <title>Resolving the taxonomy of Roseburia spp., Eubacterium rectale and Agathobacter spp. through phylogenomic analysis.</title>
        <authorList>
            <person name="Sheridan P.O."/>
            <person name="Walker A.W."/>
            <person name="Duncan S.H."/>
            <person name="Scott K.P."/>
            <person name="Toole P.W.O."/>
            <person name="Luis P."/>
            <person name="Flint H.J."/>
        </authorList>
    </citation>
    <scope>NUCLEOTIDE SEQUENCE [LARGE SCALE GENOMIC DNA]</scope>
    <source>
        <strain evidence="1 2">JK623</strain>
    </source>
</reference>
<evidence type="ECO:0000313" key="2">
    <source>
        <dbReference type="Proteomes" id="UP000224563"/>
    </source>
</evidence>
<evidence type="ECO:0008006" key="3">
    <source>
        <dbReference type="Google" id="ProtNLM"/>
    </source>
</evidence>
<dbReference type="AlphaFoldDB" id="A0A2G3E1T0"/>
<organism evidence="1 2">
    <name type="scientific">Agathobacter ruminis</name>
    <dbReference type="NCBI Taxonomy" id="1712665"/>
    <lineage>
        <taxon>Bacteria</taxon>
        <taxon>Bacillati</taxon>
        <taxon>Bacillota</taxon>
        <taxon>Clostridia</taxon>
        <taxon>Lachnospirales</taxon>
        <taxon>Lachnospiraceae</taxon>
        <taxon>Agathobacter</taxon>
    </lineage>
</organism>
<comment type="caution">
    <text evidence="1">The sequence shown here is derived from an EMBL/GenBank/DDBJ whole genome shotgun (WGS) entry which is preliminary data.</text>
</comment>
<dbReference type="RefSeq" id="WP_099386580.1">
    <property type="nucleotide sequence ID" value="NZ_JANSWH010000067.1"/>
</dbReference>
<dbReference type="EMBL" id="PDYG01000085">
    <property type="protein sequence ID" value="PHU37063.1"/>
    <property type="molecule type" value="Genomic_DNA"/>
</dbReference>